<keyword evidence="4" id="KW-1185">Reference proteome</keyword>
<dbReference type="InterPro" id="IPR001279">
    <property type="entry name" value="Metallo-B-lactamas"/>
</dbReference>
<dbReference type="GeneID" id="61134102"/>
<dbReference type="HOGENOM" id="CLU_014655_0_0_11"/>
<dbReference type="EMBL" id="AP006618">
    <property type="protein sequence ID" value="BAD58242.1"/>
    <property type="molecule type" value="Genomic_DNA"/>
</dbReference>
<dbReference type="Pfam" id="PF14863">
    <property type="entry name" value="Alkyl_sulf_dimr"/>
    <property type="match status" value="1"/>
</dbReference>
<dbReference type="InterPro" id="IPR052195">
    <property type="entry name" value="Bact_Alkyl/Aryl-Sulfatase"/>
</dbReference>
<evidence type="ECO:0000256" key="1">
    <source>
        <dbReference type="SAM" id="MobiDB-lite"/>
    </source>
</evidence>
<evidence type="ECO:0000313" key="4">
    <source>
        <dbReference type="Proteomes" id="UP000006820"/>
    </source>
</evidence>
<protein>
    <recommendedName>
        <fullName evidence="2">Metallo-beta-lactamase domain-containing protein</fullName>
    </recommendedName>
</protein>
<dbReference type="Pfam" id="PF00753">
    <property type="entry name" value="Lactamase_B"/>
    <property type="match status" value="1"/>
</dbReference>
<reference evidence="3 4" key="1">
    <citation type="journal article" date="2004" name="Proc. Natl. Acad. Sci. U.S.A.">
        <title>The complete genomic sequence of Nocardia farcinica IFM 10152.</title>
        <authorList>
            <person name="Ishikawa J."/>
            <person name="Yamashita A."/>
            <person name="Mikami Y."/>
            <person name="Hoshino Y."/>
            <person name="Kurita H."/>
            <person name="Hotta K."/>
            <person name="Shiba T."/>
            <person name="Hattori M."/>
        </authorList>
    </citation>
    <scope>NUCLEOTIDE SEQUENCE [LARGE SCALE GENOMIC DNA]</scope>
    <source>
        <strain evidence="3 4">IFM 10152</strain>
    </source>
</reference>
<feature type="region of interest" description="Disordered" evidence="1">
    <location>
        <begin position="1"/>
        <end position="23"/>
    </location>
</feature>
<dbReference type="SUPFAM" id="SSF56281">
    <property type="entry name" value="Metallo-hydrolase/oxidoreductase"/>
    <property type="match status" value="1"/>
</dbReference>
<dbReference type="InterPro" id="IPR036866">
    <property type="entry name" value="RibonucZ/Hydroxyglut_hydro"/>
</dbReference>
<evidence type="ECO:0000313" key="3">
    <source>
        <dbReference type="EMBL" id="BAD58242.1"/>
    </source>
</evidence>
<proteinExistence type="predicted"/>
<gene>
    <name evidence="3" type="ordered locus">NFA_33950</name>
</gene>
<name>Q5YU99_NOCFA</name>
<dbReference type="PANTHER" id="PTHR43223:SF2">
    <property type="entry name" value="METALLO-BETA-LACTAMASE DOMAIN-CONTAINING PROTEIN"/>
    <property type="match status" value="1"/>
</dbReference>
<dbReference type="Gene3D" id="1.25.40.880">
    <property type="entry name" value="Alkyl sulfatase, dimerisation domain"/>
    <property type="match status" value="1"/>
</dbReference>
<dbReference type="InterPro" id="IPR038536">
    <property type="entry name" value="Alkyl/aryl-sulf_dimr_sf"/>
</dbReference>
<evidence type="ECO:0000259" key="2">
    <source>
        <dbReference type="SMART" id="SM00849"/>
    </source>
</evidence>
<dbReference type="GO" id="GO:0046983">
    <property type="term" value="F:protein dimerization activity"/>
    <property type="evidence" value="ECO:0007669"/>
    <property type="project" value="InterPro"/>
</dbReference>
<sequence length="419" mass="45639">MTSDLDSVPPIHRERPGADAMAAASAEQATEVAPGIWCSPGLSNAYLLTTGDGRVVVNTGMGFESPVHRANFDAVDDSPIRYVVLTQGHYDHVGGLDQLRDPDTTVVAHAEWRRWRDDNQRLAAYRADRSSFAFAEKVVAGRTAIAERFGRVPGQSSPTVDIEVDDSLTIAVGGRTMRLLATPGGETTDSLVIWLLEERICLAGNTFGALFGHIPNLVTMRGDRYRDALTVIESIDRVRELDAEVLLTGHFDPILGAQRIRTELTRVRDAVEYLHDAVVAGMNAGKDVHTLMREIALPPALAVGEGYGKVSWNVRAIWENYSGWFHQRSTTELYDVPPSAAVADFVELAGTEAVLTRAAAHLDAGRPVHAIHLAEAVVQAEPGHAAGRDLLVLAHRQLLAESTNFWETAWLTKQIGAYS</sequence>
<accession>Q5YU99</accession>
<dbReference type="eggNOG" id="COG2015">
    <property type="taxonomic scope" value="Bacteria"/>
</dbReference>
<feature type="domain" description="Metallo-beta-lactamase" evidence="2">
    <location>
        <begin position="42"/>
        <end position="250"/>
    </location>
</feature>
<dbReference type="SMART" id="SM00849">
    <property type="entry name" value="Lactamase_B"/>
    <property type="match status" value="1"/>
</dbReference>
<dbReference type="AlphaFoldDB" id="Q5YU99"/>
<organism evidence="3 4">
    <name type="scientific">Nocardia farcinica (strain IFM 10152)</name>
    <dbReference type="NCBI Taxonomy" id="247156"/>
    <lineage>
        <taxon>Bacteria</taxon>
        <taxon>Bacillati</taxon>
        <taxon>Actinomycetota</taxon>
        <taxon>Actinomycetes</taxon>
        <taxon>Mycobacteriales</taxon>
        <taxon>Nocardiaceae</taxon>
        <taxon>Nocardia</taxon>
    </lineage>
</organism>
<dbReference type="InterPro" id="IPR029228">
    <property type="entry name" value="Alkyl_sulf_dimr"/>
</dbReference>
<dbReference type="RefSeq" id="WP_011209927.1">
    <property type="nucleotide sequence ID" value="NC_006361.1"/>
</dbReference>
<dbReference type="STRING" id="247156.NFA_33950"/>
<dbReference type="KEGG" id="nfa:NFA_33950"/>
<dbReference type="Gene3D" id="3.60.15.30">
    <property type="entry name" value="Metallo-beta-lactamase domain"/>
    <property type="match status" value="1"/>
</dbReference>
<dbReference type="OrthoDB" id="5240502at2"/>
<dbReference type="Proteomes" id="UP000006820">
    <property type="component" value="Chromosome"/>
</dbReference>
<dbReference type="PANTHER" id="PTHR43223">
    <property type="entry name" value="ALKYL/ARYL-SULFATASE"/>
    <property type="match status" value="1"/>
</dbReference>